<dbReference type="Proteomes" id="UP000829398">
    <property type="component" value="Chromosome 9"/>
</dbReference>
<proteinExistence type="predicted"/>
<dbReference type="EMBL" id="CM039178">
    <property type="protein sequence ID" value="KAH9679107.1"/>
    <property type="molecule type" value="Genomic_DNA"/>
</dbReference>
<gene>
    <name evidence="1" type="ORF">KPL71_025981</name>
</gene>
<evidence type="ECO:0000313" key="2">
    <source>
        <dbReference type="Proteomes" id="UP000829398"/>
    </source>
</evidence>
<comment type="caution">
    <text evidence="1">The sequence shown here is derived from an EMBL/GenBank/DDBJ whole genome shotgun (WGS) entry which is preliminary data.</text>
</comment>
<reference evidence="2" key="1">
    <citation type="journal article" date="2023" name="Hortic. Res.">
        <title>A chromosome-level phased genome enabling allele-level studies in sweet orange: a case study on citrus Huanglongbing tolerance.</title>
        <authorList>
            <person name="Wu B."/>
            <person name="Yu Q."/>
            <person name="Deng Z."/>
            <person name="Duan Y."/>
            <person name="Luo F."/>
            <person name="Gmitter F. Jr."/>
        </authorList>
    </citation>
    <scope>NUCLEOTIDE SEQUENCE [LARGE SCALE GENOMIC DNA]</scope>
    <source>
        <strain evidence="2">cv. Valencia</strain>
    </source>
</reference>
<sequence>MILQIKMHNYNMIEGSVPVALIFKISYKAMIFAFSTQHKFQSKRDETLLLQTDLSKANTVIPKPIQWKDVNLPEEWILEGIAPPAIPKQLEPNTELQNVTQYSDGKVKFQPRFSTSDLPSSSIRSVDYTTKVPHPIYISSQHEQRQEEKEPSPPTSPTFSAVTENVINVIEKHFDLDKTLLHNDFYSENNKEKRLWFFEHFLNQRKEIQQTYYEFVNFHKIHILFFDWFEIYSSENNISYPFKESNPITIRKKIPEWKLLDSDKTIESEHPPLRSVTIDHGEPPVQIRASPYKIPKPNDSEANLSSIIQQNNFCNTNLNTIGKQLTRIENQFQKSTITVSSISPIPSKSDSDKKLKEPIFKPFQVSKTSQKLVQESKLDFAKAIREQLDMIEAASSSSSKRISSKQIMPPKRRDKGKAVLKTTGSQEPSKEPQPTPSKEKLLSSALPIKSWIELVEEHEAQYKSISSDDQQSKLTTRDIENWLSSKGHLQPTIKDIKAQGTFLSQKSKAQALLASAKTEDEYFKAMEQLLASRSKSSVADSSDDEDDDDDEPTVSLGDDNEDDCFGIFSPLKHCK</sequence>
<evidence type="ECO:0000313" key="1">
    <source>
        <dbReference type="EMBL" id="KAH9679107.1"/>
    </source>
</evidence>
<accession>A0ACB8HWE0</accession>
<keyword evidence="2" id="KW-1185">Reference proteome</keyword>
<name>A0ACB8HWE0_CITSI</name>
<organism evidence="1 2">
    <name type="scientific">Citrus sinensis</name>
    <name type="common">Sweet orange</name>
    <name type="synonym">Citrus aurantium var. sinensis</name>
    <dbReference type="NCBI Taxonomy" id="2711"/>
    <lineage>
        <taxon>Eukaryota</taxon>
        <taxon>Viridiplantae</taxon>
        <taxon>Streptophyta</taxon>
        <taxon>Embryophyta</taxon>
        <taxon>Tracheophyta</taxon>
        <taxon>Spermatophyta</taxon>
        <taxon>Magnoliopsida</taxon>
        <taxon>eudicotyledons</taxon>
        <taxon>Gunneridae</taxon>
        <taxon>Pentapetalae</taxon>
        <taxon>rosids</taxon>
        <taxon>malvids</taxon>
        <taxon>Sapindales</taxon>
        <taxon>Rutaceae</taxon>
        <taxon>Aurantioideae</taxon>
        <taxon>Citrus</taxon>
    </lineage>
</organism>
<protein>
    <submittedName>
        <fullName evidence="1">Uncharacterized protein</fullName>
    </submittedName>
</protein>